<proteinExistence type="predicted"/>
<keyword evidence="3" id="KW-1185">Reference proteome</keyword>
<gene>
    <name evidence="2" type="ORF">SAMN06297251_110102</name>
</gene>
<dbReference type="RefSeq" id="WP_139798361.1">
    <property type="nucleotide sequence ID" value="NZ_FWXR01000010.1"/>
</dbReference>
<feature type="transmembrane region" description="Helical" evidence="1">
    <location>
        <begin position="6"/>
        <end position="25"/>
    </location>
</feature>
<evidence type="ECO:0000313" key="2">
    <source>
        <dbReference type="EMBL" id="SMC85015.1"/>
    </source>
</evidence>
<dbReference type="AlphaFoldDB" id="A0A1W2CIG4"/>
<organism evidence="2 3">
    <name type="scientific">Fulvimarina manganoxydans</name>
    <dbReference type="NCBI Taxonomy" id="937218"/>
    <lineage>
        <taxon>Bacteria</taxon>
        <taxon>Pseudomonadati</taxon>
        <taxon>Pseudomonadota</taxon>
        <taxon>Alphaproteobacteria</taxon>
        <taxon>Hyphomicrobiales</taxon>
        <taxon>Aurantimonadaceae</taxon>
        <taxon>Fulvimarina</taxon>
    </lineage>
</organism>
<name>A0A1W2CIG4_9HYPH</name>
<dbReference type="Proteomes" id="UP000192656">
    <property type="component" value="Unassembled WGS sequence"/>
</dbReference>
<dbReference type="OrthoDB" id="9155098at2"/>
<reference evidence="2 3" key="1">
    <citation type="submission" date="2017-04" db="EMBL/GenBank/DDBJ databases">
        <authorList>
            <person name="Afonso C.L."/>
            <person name="Miller P.J."/>
            <person name="Scott M.A."/>
            <person name="Spackman E."/>
            <person name="Goraichik I."/>
            <person name="Dimitrov K.M."/>
            <person name="Suarez D.L."/>
            <person name="Swayne D.E."/>
        </authorList>
    </citation>
    <scope>NUCLEOTIDE SEQUENCE [LARGE SCALE GENOMIC DNA]</scope>
    <source>
        <strain evidence="2 3">CGMCC 1.10972</strain>
    </source>
</reference>
<dbReference type="EMBL" id="FWXR01000010">
    <property type="protein sequence ID" value="SMC85015.1"/>
    <property type="molecule type" value="Genomic_DNA"/>
</dbReference>
<evidence type="ECO:0000313" key="3">
    <source>
        <dbReference type="Proteomes" id="UP000192656"/>
    </source>
</evidence>
<dbReference type="STRING" id="937218.SAMN06297251_110102"/>
<accession>A0A1W2CIG4</accession>
<keyword evidence="1" id="KW-0472">Membrane</keyword>
<keyword evidence="1" id="KW-1133">Transmembrane helix</keyword>
<keyword evidence="1" id="KW-0812">Transmembrane</keyword>
<protein>
    <submittedName>
        <fullName evidence="2">Uncharacterized protein</fullName>
    </submittedName>
</protein>
<evidence type="ECO:0000256" key="1">
    <source>
        <dbReference type="SAM" id="Phobius"/>
    </source>
</evidence>
<sequence>MLEGAAITNLISLLLLIATGVYVYLTWRIAQSNTQILKETQRAFIEDRAPYITVRITVTQSSLLNLEIQNIGRSPAKNLKLSLDRDFYQFGKFQESKNIRMRHAFQNEIPQLAPGECLRFALSQGFNLDKFHESRALTPKIFCIKAEYDYNGNRRTSEHTVDLNSLMGNSFERTVSERLLEIEGVMRKWKL</sequence>